<keyword evidence="2" id="KW-0812">Transmembrane</keyword>
<reference evidence="3 4" key="1">
    <citation type="submission" date="2008-07" db="EMBL/GenBank/DDBJ databases">
        <authorList>
            <person name="Gonzalez J."/>
            <person name="Sokolova T."/>
            <person name="Ferriera S."/>
            <person name="Johnson J."/>
            <person name="Kravitz S."/>
            <person name="Beeson K."/>
            <person name="Sutton G."/>
            <person name="Rogers Y.-H."/>
            <person name="Friedman R."/>
            <person name="Frazier M."/>
            <person name="Venter J.C."/>
        </authorList>
    </citation>
    <scope>NUCLEOTIDE SEQUENCE [LARGE SCALE GENOMIC DNA]</scope>
    <source>
        <strain evidence="3 4">DSM 12653</strain>
    </source>
</reference>
<feature type="region of interest" description="Disordered" evidence="1">
    <location>
        <begin position="160"/>
        <end position="199"/>
    </location>
</feature>
<comment type="caution">
    <text evidence="3">The sequence shown here is derived from an EMBL/GenBank/DDBJ whole genome shotgun (WGS) entry which is preliminary data.</text>
</comment>
<organism evidence="3 4">
    <name type="scientific">Caldanaerobacter subterraneus subsp. pacificus DSM 12653</name>
    <dbReference type="NCBI Taxonomy" id="391606"/>
    <lineage>
        <taxon>Bacteria</taxon>
        <taxon>Bacillati</taxon>
        <taxon>Bacillota</taxon>
        <taxon>Clostridia</taxon>
        <taxon>Thermoanaerobacterales</taxon>
        <taxon>Thermoanaerobacteraceae</taxon>
        <taxon>Caldanaerobacter</taxon>
    </lineage>
</organism>
<keyword evidence="2" id="KW-0472">Membrane</keyword>
<feature type="transmembrane region" description="Helical" evidence="2">
    <location>
        <begin position="127"/>
        <end position="154"/>
    </location>
</feature>
<dbReference type="Proteomes" id="UP000010146">
    <property type="component" value="Unassembled WGS sequence"/>
</dbReference>
<protein>
    <submittedName>
        <fullName evidence="3">Uncharacterized protein</fullName>
    </submittedName>
</protein>
<feature type="compositionally biased region" description="Basic and acidic residues" evidence="1">
    <location>
        <begin position="164"/>
        <end position="186"/>
    </location>
</feature>
<name>B7R6E5_9THEO</name>
<sequence>MFKKMDHEKYWPLFLSLIIALLFFVIIPNKIKIPQNFDNFLTAAITFISIILGFLGVALTIILSIRNTELMEYIFGNTTRERLKNYFKSPIISGFIDVVFTISLYFINIYKDYPIATKLEITTGKCILVLWIFLSTYFLFSSYRIIDIVMIIIFKDPTATQKRPPSEKIDPADENELKDKSPKFRVSEQLQQKSYKRIR</sequence>
<dbReference type="AlphaFoldDB" id="B7R6E5"/>
<evidence type="ECO:0000256" key="2">
    <source>
        <dbReference type="SAM" id="Phobius"/>
    </source>
</evidence>
<gene>
    <name evidence="3" type="ORF">CDSM653_02186</name>
</gene>
<dbReference type="EMBL" id="ABXP02000115">
    <property type="protein sequence ID" value="KKC28800.1"/>
    <property type="molecule type" value="Genomic_DNA"/>
</dbReference>
<feature type="transmembrane region" description="Helical" evidence="2">
    <location>
        <begin position="86"/>
        <end position="107"/>
    </location>
</feature>
<proteinExistence type="predicted"/>
<keyword evidence="2" id="KW-1133">Transmembrane helix</keyword>
<feature type="transmembrane region" description="Helical" evidence="2">
    <location>
        <begin position="40"/>
        <end position="65"/>
    </location>
</feature>
<feature type="transmembrane region" description="Helical" evidence="2">
    <location>
        <begin position="12"/>
        <end position="28"/>
    </location>
</feature>
<dbReference type="RefSeq" id="WP_009609790.1">
    <property type="nucleotide sequence ID" value="NZ_ABXP02000115.1"/>
</dbReference>
<reference evidence="4" key="3">
    <citation type="submission" date="2015-02" db="EMBL/GenBank/DDBJ databases">
        <title>Genome analysis of three genomes within the thermophilic hydrogenogenic bacterial species Caldanaerobacter subterraneus.</title>
        <authorList>
            <person name="Sant'Anna F.H."/>
            <person name="Lebedinsky A."/>
            <person name="Sokolova T."/>
            <person name="Robb F.T."/>
            <person name="Gonzalez J.M."/>
        </authorList>
    </citation>
    <scope>NUCLEOTIDE SEQUENCE [LARGE SCALE GENOMIC DNA]</scope>
    <source>
        <strain evidence="4">DSM 12653</strain>
    </source>
</reference>
<evidence type="ECO:0000256" key="1">
    <source>
        <dbReference type="SAM" id="MobiDB-lite"/>
    </source>
</evidence>
<evidence type="ECO:0000313" key="3">
    <source>
        <dbReference type="EMBL" id="KKC28800.1"/>
    </source>
</evidence>
<accession>B7R6E5</accession>
<evidence type="ECO:0000313" key="4">
    <source>
        <dbReference type="Proteomes" id="UP000010146"/>
    </source>
</evidence>
<reference evidence="3 4" key="2">
    <citation type="journal article" date="2015" name="BMC Genomics">
        <title>Analysis of three genomes within the thermophilic bacterial species Caldanaerobacter subterraneus with a focus on carbon monoxide dehydrogenase evolution and hydrolase diversity.</title>
        <authorList>
            <person name="Sant'Anna F.H."/>
            <person name="Lebedinsky A.V."/>
            <person name="Sokolova T.G."/>
            <person name="Robb F.T."/>
            <person name="Gonzalez J.M."/>
        </authorList>
    </citation>
    <scope>NUCLEOTIDE SEQUENCE [LARGE SCALE GENOMIC DNA]</scope>
    <source>
        <strain evidence="3 4">DSM 12653</strain>
    </source>
</reference>